<evidence type="ECO:0000313" key="2">
    <source>
        <dbReference type="WBParaSite" id="ES5_v2.g13134.t1"/>
    </source>
</evidence>
<organism evidence="1 2">
    <name type="scientific">Panagrolaimus sp. ES5</name>
    <dbReference type="NCBI Taxonomy" id="591445"/>
    <lineage>
        <taxon>Eukaryota</taxon>
        <taxon>Metazoa</taxon>
        <taxon>Ecdysozoa</taxon>
        <taxon>Nematoda</taxon>
        <taxon>Chromadorea</taxon>
        <taxon>Rhabditida</taxon>
        <taxon>Tylenchina</taxon>
        <taxon>Panagrolaimomorpha</taxon>
        <taxon>Panagrolaimoidea</taxon>
        <taxon>Panagrolaimidae</taxon>
        <taxon>Panagrolaimus</taxon>
    </lineage>
</organism>
<sequence>MLKYGNCGVVNIADRQRPLTSNNNAANIPGVVVGRYSGSKSREVCNLRMDVGRCSGHFQAFYYEVATGSCQQFEYSGCGGNANRFHSKDQCENLCLRNHNVPIRIGLAGAGRVEQVPSHPGNSNRFENEQECRNKCGDYIEPQMARLTFPSSSDITVIKNRCEYPKEIGYCRAAIRMFYYNQETKKCDIFYYGGCGGNENKFDSLDDCESYCGSKARQQLLQALTLPVNPEVYQEFAAAGDYVDAEEREEGQVYDAIDEAEANEGIPAELKPNSTADSDSAVEEFYFPQVKTALPELCILAEDRGTCFGEQLAWRFDSEARSCVTFMYSGCKHNANYFTSEETCERACGKYRSVDVCRQPKEAGQCHQRVSRWHFNEESNECQMFFWSGCGGNGNRFSSKAECQHLCHQEIKVQPEEKDICNLERDVGPCTDALKQWYFDKNDKECRIFTYGGCRGNENRFNSKEECTQKCQPKSQALKLHHTEICKQPFAVGHCKGNEIKWFFDASDEECRTFAYTGCSGNENRFDSEEECVNSCRPHRRAITVTDNTQILPPKLRLVNPGPYIAGATVELRCLVEINTTEFGWFKNNTQFDETANNQRFVFSVKKDILTITNIQKEDSGKYSCAAGAMGLLSQQEDIQVKDPPPKEFCLDKGTPTTCELIRKTGLCSNVRYGKFCCRTCTKNGYKF</sequence>
<dbReference type="Proteomes" id="UP000887579">
    <property type="component" value="Unplaced"/>
</dbReference>
<evidence type="ECO:0000313" key="1">
    <source>
        <dbReference type="Proteomes" id="UP000887579"/>
    </source>
</evidence>
<protein>
    <submittedName>
        <fullName evidence="2">Papilin</fullName>
    </submittedName>
</protein>
<dbReference type="WBParaSite" id="ES5_v2.g13134.t1">
    <property type="protein sequence ID" value="ES5_v2.g13134.t1"/>
    <property type="gene ID" value="ES5_v2.g13134"/>
</dbReference>
<proteinExistence type="predicted"/>
<name>A0AC34F7R3_9BILA</name>
<reference evidence="2" key="1">
    <citation type="submission" date="2022-11" db="UniProtKB">
        <authorList>
            <consortium name="WormBaseParasite"/>
        </authorList>
    </citation>
    <scope>IDENTIFICATION</scope>
</reference>
<accession>A0AC34F7R3</accession>